<dbReference type="EMBL" id="JANPWB010000002">
    <property type="protein sequence ID" value="KAJ1212069.1"/>
    <property type="molecule type" value="Genomic_DNA"/>
</dbReference>
<proteinExistence type="predicted"/>
<dbReference type="Proteomes" id="UP001066276">
    <property type="component" value="Chromosome 1_2"/>
</dbReference>
<evidence type="ECO:0000313" key="2">
    <source>
        <dbReference type="Proteomes" id="UP001066276"/>
    </source>
</evidence>
<gene>
    <name evidence="1" type="ORF">NDU88_007413</name>
</gene>
<dbReference type="AlphaFoldDB" id="A0AAV7WG34"/>
<comment type="caution">
    <text evidence="1">The sequence shown here is derived from an EMBL/GenBank/DDBJ whole genome shotgun (WGS) entry which is preliminary data.</text>
</comment>
<protein>
    <submittedName>
        <fullName evidence="1">Uncharacterized protein</fullName>
    </submittedName>
</protein>
<name>A0AAV7WG34_PLEWA</name>
<evidence type="ECO:0000313" key="1">
    <source>
        <dbReference type="EMBL" id="KAJ1212069.1"/>
    </source>
</evidence>
<accession>A0AAV7WG34</accession>
<reference evidence="1" key="1">
    <citation type="journal article" date="2022" name="bioRxiv">
        <title>Sequencing and chromosome-scale assembly of the giantPleurodeles waltlgenome.</title>
        <authorList>
            <person name="Brown T."/>
            <person name="Elewa A."/>
            <person name="Iarovenko S."/>
            <person name="Subramanian E."/>
            <person name="Araus A.J."/>
            <person name="Petzold A."/>
            <person name="Susuki M."/>
            <person name="Suzuki K.-i.T."/>
            <person name="Hayashi T."/>
            <person name="Toyoda A."/>
            <person name="Oliveira C."/>
            <person name="Osipova E."/>
            <person name="Leigh N.D."/>
            <person name="Simon A."/>
            <person name="Yun M.H."/>
        </authorList>
    </citation>
    <scope>NUCLEOTIDE SEQUENCE</scope>
    <source>
        <strain evidence="1">20211129_DDA</strain>
        <tissue evidence="1">Liver</tissue>
    </source>
</reference>
<sequence>MAFSRALCPVQTGKHWLLPWPSAVPCAQYRLVSTGYCHGPQPCPVPSTDWDWKALVIALDFSRALCPVQTGEHWLLPWPSTVPCAQYRLVSTGYCHGLRPCPVPSTDWDWFFRVPCAQYRLVSTGYHLAFSHALCPCAQYRLVSTGYCHVLQLCPVPSTDWDW</sequence>
<organism evidence="1 2">
    <name type="scientific">Pleurodeles waltl</name>
    <name type="common">Iberian ribbed newt</name>
    <dbReference type="NCBI Taxonomy" id="8319"/>
    <lineage>
        <taxon>Eukaryota</taxon>
        <taxon>Metazoa</taxon>
        <taxon>Chordata</taxon>
        <taxon>Craniata</taxon>
        <taxon>Vertebrata</taxon>
        <taxon>Euteleostomi</taxon>
        <taxon>Amphibia</taxon>
        <taxon>Batrachia</taxon>
        <taxon>Caudata</taxon>
        <taxon>Salamandroidea</taxon>
        <taxon>Salamandridae</taxon>
        <taxon>Pleurodelinae</taxon>
        <taxon>Pleurodeles</taxon>
    </lineage>
</organism>
<keyword evidence="2" id="KW-1185">Reference proteome</keyword>